<evidence type="ECO:0000313" key="1">
    <source>
        <dbReference type="EMBL" id="MDQ0156355.1"/>
    </source>
</evidence>
<dbReference type="GO" id="GO:0160105">
    <property type="term" value="F:tRNA (adenine(22)-N1)-methyltransferase activity"/>
    <property type="evidence" value="ECO:0007669"/>
    <property type="project" value="UniProtKB-EC"/>
</dbReference>
<protein>
    <submittedName>
        <fullName evidence="1">tRNA (Adenine22-N1)-methyltransferase</fullName>
        <ecNumber evidence="1">2.1.1.217</ecNumber>
    </submittedName>
</protein>
<keyword evidence="1" id="KW-0489">Methyltransferase</keyword>
<dbReference type="PANTHER" id="PTHR38451:SF1">
    <property type="entry name" value="TRNA (ADENINE(22)-N(1))-METHYLTRANSFERASE"/>
    <property type="match status" value="1"/>
</dbReference>
<dbReference type="EMBL" id="JAUSTU010000012">
    <property type="protein sequence ID" value="MDQ0156355.1"/>
    <property type="molecule type" value="Genomic_DNA"/>
</dbReference>
<evidence type="ECO:0000313" key="2">
    <source>
        <dbReference type="Proteomes" id="UP001231362"/>
    </source>
</evidence>
<dbReference type="GO" id="GO:0032259">
    <property type="term" value="P:methylation"/>
    <property type="evidence" value="ECO:0007669"/>
    <property type="project" value="UniProtKB-KW"/>
</dbReference>
<keyword evidence="1" id="KW-0808">Transferase</keyword>
<dbReference type="PANTHER" id="PTHR38451">
    <property type="entry name" value="TRNA (ADENINE(22)-N(1))-METHYLTRANSFERASE"/>
    <property type="match status" value="1"/>
</dbReference>
<dbReference type="InterPro" id="IPR029063">
    <property type="entry name" value="SAM-dependent_MTases_sf"/>
</dbReference>
<name>A0ABT9V5X6_9BACL</name>
<gene>
    <name evidence="1" type="ORF">J2S07_002675</name>
</gene>
<comment type="caution">
    <text evidence="1">The sequence shown here is derived from an EMBL/GenBank/DDBJ whole genome shotgun (WGS) entry which is preliminary data.</text>
</comment>
<organism evidence="1 2">
    <name type="scientific">Anoxybacillus andreesenii</name>
    <dbReference type="NCBI Taxonomy" id="1325932"/>
    <lineage>
        <taxon>Bacteria</taxon>
        <taxon>Bacillati</taxon>
        <taxon>Bacillota</taxon>
        <taxon>Bacilli</taxon>
        <taxon>Bacillales</taxon>
        <taxon>Anoxybacillaceae</taxon>
        <taxon>Anoxybacillus</taxon>
    </lineage>
</organism>
<dbReference type="PIRSF" id="PIRSF018637">
    <property type="entry name" value="TrmK"/>
    <property type="match status" value="1"/>
</dbReference>
<dbReference type="Pfam" id="PF04816">
    <property type="entry name" value="TrmK"/>
    <property type="match status" value="1"/>
</dbReference>
<dbReference type="Gene3D" id="3.40.50.150">
    <property type="entry name" value="Vaccinia Virus protein VP39"/>
    <property type="match status" value="1"/>
</dbReference>
<keyword evidence="2" id="KW-1185">Reference proteome</keyword>
<dbReference type="Gene3D" id="1.10.287.1890">
    <property type="match status" value="1"/>
</dbReference>
<dbReference type="Proteomes" id="UP001231362">
    <property type="component" value="Unassembled WGS sequence"/>
</dbReference>
<dbReference type="InterPro" id="IPR006901">
    <property type="entry name" value="TrmK"/>
</dbReference>
<dbReference type="RefSeq" id="WP_307150872.1">
    <property type="nucleotide sequence ID" value="NZ_JAUSTU010000012.1"/>
</dbReference>
<sequence length="237" mass="26728">MNSEKLSQRLEAVVKYIPTGSRIADIGSDHAYLPCHVVRKGLVPFAIAGEVVEGPFQSARKQVESEGLTEEVSVRKGDGLEVISAGEVDCITIAGMGGALITSILDRGKERLVGVKRLILQPNLSAIMIRQWLLEHGWELIAEDILEEDGKIYEILVAEQGEPLRPYDQKNLPPLLLLGPFLMKEMSQPFKKKWKGELENWKRIVEKLDQAAKSDDNLRKREQLMNNIRMVEEVLYQ</sequence>
<dbReference type="SUPFAM" id="SSF53335">
    <property type="entry name" value="S-adenosyl-L-methionine-dependent methyltransferases"/>
    <property type="match status" value="1"/>
</dbReference>
<dbReference type="EC" id="2.1.1.217" evidence="1"/>
<proteinExistence type="predicted"/>
<reference evidence="1 2" key="1">
    <citation type="submission" date="2023-07" db="EMBL/GenBank/DDBJ databases">
        <title>Genomic Encyclopedia of Type Strains, Phase IV (KMG-IV): sequencing the most valuable type-strain genomes for metagenomic binning, comparative biology and taxonomic classification.</title>
        <authorList>
            <person name="Goeker M."/>
        </authorList>
    </citation>
    <scope>NUCLEOTIDE SEQUENCE [LARGE SCALE GENOMIC DNA]</scope>
    <source>
        <strain evidence="1 2">DSM 23948</strain>
    </source>
</reference>
<accession>A0ABT9V5X6</accession>